<feature type="non-terminal residue" evidence="1">
    <location>
        <position position="49"/>
    </location>
</feature>
<dbReference type="EMBL" id="AJWY01003128">
    <property type="protein sequence ID" value="EKC76298.1"/>
    <property type="molecule type" value="Genomic_DNA"/>
</dbReference>
<gene>
    <name evidence="1" type="ORF">LEA_04774</name>
</gene>
<sequence length="49" mass="5749">MKRMIIALVAMFMMTFTTASAMSYEQARQQALFLTDKMAYELNLTEDQY</sequence>
<reference evidence="1" key="1">
    <citation type="journal article" date="2013" name="Environ. Microbiol.">
        <title>Microbiota from the distal guts of lean and obese adolescents exhibit partial functional redundancy besides clear differences in community structure.</title>
        <authorList>
            <person name="Ferrer M."/>
            <person name="Ruiz A."/>
            <person name="Lanza F."/>
            <person name="Haange S.B."/>
            <person name="Oberbach A."/>
            <person name="Till H."/>
            <person name="Bargiela R."/>
            <person name="Campoy C."/>
            <person name="Segura M.T."/>
            <person name="Richter M."/>
            <person name="von Bergen M."/>
            <person name="Seifert J."/>
            <person name="Suarez A."/>
        </authorList>
    </citation>
    <scope>NUCLEOTIDE SEQUENCE</scope>
</reference>
<comment type="caution">
    <text evidence="1">The sequence shown here is derived from an EMBL/GenBank/DDBJ whole genome shotgun (WGS) entry which is preliminary data.</text>
</comment>
<proteinExistence type="predicted"/>
<organism evidence="1">
    <name type="scientific">human gut metagenome</name>
    <dbReference type="NCBI Taxonomy" id="408170"/>
    <lineage>
        <taxon>unclassified sequences</taxon>
        <taxon>metagenomes</taxon>
        <taxon>organismal metagenomes</taxon>
    </lineage>
</organism>
<evidence type="ECO:0000313" key="1">
    <source>
        <dbReference type="EMBL" id="EKC76298.1"/>
    </source>
</evidence>
<protein>
    <submittedName>
        <fullName evidence="1">Uncharacterized protein</fullName>
    </submittedName>
</protein>
<dbReference type="AlphaFoldDB" id="K1U203"/>
<name>K1U203_9ZZZZ</name>
<accession>K1U203</accession>